<feature type="transmembrane region" description="Helical" evidence="5">
    <location>
        <begin position="314"/>
        <end position="334"/>
    </location>
</feature>
<evidence type="ECO:0000313" key="8">
    <source>
        <dbReference type="Proteomes" id="UP000276254"/>
    </source>
</evidence>
<reference evidence="7 8" key="1">
    <citation type="submission" date="2018-09" db="EMBL/GenBank/DDBJ databases">
        <title>Sphingomonas peninsula sp. nov., isolated from fildes peninsula, Antarctic soil.</title>
        <authorList>
            <person name="Yingchao G."/>
        </authorList>
    </citation>
    <scope>NUCLEOTIDE SEQUENCE [LARGE SCALE GENOMIC DNA]</scope>
    <source>
        <strain evidence="7 8">YZ-8</strain>
    </source>
</reference>
<feature type="domain" description="Sodium/calcium exchanger membrane region" evidence="6">
    <location>
        <begin position="191"/>
        <end position="330"/>
    </location>
</feature>
<evidence type="ECO:0000256" key="1">
    <source>
        <dbReference type="ARBA" id="ARBA00004141"/>
    </source>
</evidence>
<evidence type="ECO:0000256" key="4">
    <source>
        <dbReference type="ARBA" id="ARBA00023136"/>
    </source>
</evidence>
<feature type="transmembrane region" description="Helical" evidence="5">
    <location>
        <begin position="77"/>
        <end position="102"/>
    </location>
</feature>
<sequence>MHSIWLTIGLLLGSAITIYLACEFFVNGVEWVGQRLAVGQKATGTILAAFGTALPESVVTLVAVAFGATAASKDLGVGAALGGPLALSTIAYATVGIVLIATRRHLPNTAAIRDEFRRLSRDQGWFLVLFAAKIALGLVLFAWKPWFGVLFLVAYGLYVRQEMTGPGDDEEGELEPLKIQPHTENPSTAWAIAQTLMALVVIFIASRVFVSQLEDLGPALGLKPQLLALLLSPIATELPETMNAIIWVRQGKHRLALANISGSMMIQATVPTALGLFFTPWMLGTPLLVAAGATAIAVGIMFIAFRRGVLSRKLLAAMGLLYLVFAAILVGLHVTG</sequence>
<dbReference type="RefSeq" id="WP_121155589.1">
    <property type="nucleotide sequence ID" value="NZ_CP032829.1"/>
</dbReference>
<keyword evidence="8" id="KW-1185">Reference proteome</keyword>
<evidence type="ECO:0000256" key="3">
    <source>
        <dbReference type="ARBA" id="ARBA00022989"/>
    </source>
</evidence>
<keyword evidence="4 5" id="KW-0472">Membrane</keyword>
<dbReference type="EMBL" id="CP032829">
    <property type="protein sequence ID" value="AYJ87823.1"/>
    <property type="molecule type" value="Genomic_DNA"/>
</dbReference>
<dbReference type="GO" id="GO:0005262">
    <property type="term" value="F:calcium channel activity"/>
    <property type="evidence" value="ECO:0007669"/>
    <property type="project" value="TreeGrafter"/>
</dbReference>
<feature type="domain" description="Sodium/calcium exchanger membrane region" evidence="6">
    <location>
        <begin position="8"/>
        <end position="159"/>
    </location>
</feature>
<feature type="transmembrane region" description="Helical" evidence="5">
    <location>
        <begin position="6"/>
        <end position="26"/>
    </location>
</feature>
<dbReference type="GO" id="GO:0005886">
    <property type="term" value="C:plasma membrane"/>
    <property type="evidence" value="ECO:0007669"/>
    <property type="project" value="TreeGrafter"/>
</dbReference>
<dbReference type="PANTHER" id="PTHR10846">
    <property type="entry name" value="SODIUM/POTASSIUM/CALCIUM EXCHANGER"/>
    <property type="match status" value="1"/>
</dbReference>
<feature type="transmembrane region" description="Helical" evidence="5">
    <location>
        <begin position="46"/>
        <end position="71"/>
    </location>
</feature>
<name>A0A494TLC9_SPHPE</name>
<dbReference type="KEGG" id="spha:D3Y57_07560"/>
<dbReference type="Gene3D" id="1.20.1420.30">
    <property type="entry name" value="NCX, central ion-binding region"/>
    <property type="match status" value="2"/>
</dbReference>
<dbReference type="GO" id="GO:0006874">
    <property type="term" value="P:intracellular calcium ion homeostasis"/>
    <property type="evidence" value="ECO:0007669"/>
    <property type="project" value="TreeGrafter"/>
</dbReference>
<feature type="transmembrane region" description="Helical" evidence="5">
    <location>
        <begin position="255"/>
        <end position="278"/>
    </location>
</feature>
<dbReference type="Pfam" id="PF01699">
    <property type="entry name" value="Na_Ca_ex"/>
    <property type="match status" value="2"/>
</dbReference>
<evidence type="ECO:0000256" key="2">
    <source>
        <dbReference type="ARBA" id="ARBA00022692"/>
    </source>
</evidence>
<evidence type="ECO:0000256" key="5">
    <source>
        <dbReference type="SAM" id="Phobius"/>
    </source>
</evidence>
<proteinExistence type="predicted"/>
<dbReference type="InterPro" id="IPR004837">
    <property type="entry name" value="NaCa_Exmemb"/>
</dbReference>
<keyword evidence="3 5" id="KW-1133">Transmembrane helix</keyword>
<feature type="transmembrane region" description="Helical" evidence="5">
    <location>
        <begin position="123"/>
        <end position="143"/>
    </location>
</feature>
<dbReference type="OrthoDB" id="9786081at2"/>
<dbReference type="PANTHER" id="PTHR10846:SF8">
    <property type="entry name" value="INNER MEMBRANE PROTEIN YRBG"/>
    <property type="match status" value="1"/>
</dbReference>
<feature type="transmembrane region" description="Helical" evidence="5">
    <location>
        <begin position="284"/>
        <end position="305"/>
    </location>
</feature>
<evidence type="ECO:0000259" key="6">
    <source>
        <dbReference type="Pfam" id="PF01699"/>
    </source>
</evidence>
<gene>
    <name evidence="7" type="ORF">D3Y57_07560</name>
</gene>
<evidence type="ECO:0000313" key="7">
    <source>
        <dbReference type="EMBL" id="AYJ87823.1"/>
    </source>
</evidence>
<dbReference type="GO" id="GO:0008273">
    <property type="term" value="F:calcium, potassium:sodium antiporter activity"/>
    <property type="evidence" value="ECO:0007669"/>
    <property type="project" value="TreeGrafter"/>
</dbReference>
<dbReference type="InterPro" id="IPR044880">
    <property type="entry name" value="NCX_ion-bd_dom_sf"/>
</dbReference>
<protein>
    <submittedName>
        <fullName evidence="7">Sodium:calcium antiporter</fullName>
    </submittedName>
</protein>
<dbReference type="InterPro" id="IPR004481">
    <property type="entry name" value="K/Na/Ca-exchanger"/>
</dbReference>
<organism evidence="7 8">
    <name type="scientific">Sphingomonas paeninsulae</name>
    <dbReference type="NCBI Taxonomy" id="2319844"/>
    <lineage>
        <taxon>Bacteria</taxon>
        <taxon>Pseudomonadati</taxon>
        <taxon>Pseudomonadota</taxon>
        <taxon>Alphaproteobacteria</taxon>
        <taxon>Sphingomonadales</taxon>
        <taxon>Sphingomonadaceae</taxon>
        <taxon>Sphingomonas</taxon>
    </lineage>
</organism>
<keyword evidence="2 5" id="KW-0812">Transmembrane</keyword>
<comment type="subcellular location">
    <subcellularLocation>
        <location evidence="1">Membrane</location>
        <topology evidence="1">Multi-pass membrane protein</topology>
    </subcellularLocation>
</comment>
<dbReference type="AlphaFoldDB" id="A0A494TLC9"/>
<accession>A0A494TLC9</accession>
<dbReference type="Proteomes" id="UP000276254">
    <property type="component" value="Chromosome"/>
</dbReference>
<feature type="transmembrane region" description="Helical" evidence="5">
    <location>
        <begin position="189"/>
        <end position="210"/>
    </location>
</feature>